<keyword evidence="2" id="KW-1185">Reference proteome</keyword>
<dbReference type="Proteomes" id="UP000271098">
    <property type="component" value="Unassembled WGS sequence"/>
</dbReference>
<organism evidence="1 2">
    <name type="scientific">Gongylonema pulchrum</name>
    <dbReference type="NCBI Taxonomy" id="637853"/>
    <lineage>
        <taxon>Eukaryota</taxon>
        <taxon>Metazoa</taxon>
        <taxon>Ecdysozoa</taxon>
        <taxon>Nematoda</taxon>
        <taxon>Chromadorea</taxon>
        <taxon>Rhabditida</taxon>
        <taxon>Spirurina</taxon>
        <taxon>Spiruromorpha</taxon>
        <taxon>Spiruroidea</taxon>
        <taxon>Gongylonematidae</taxon>
        <taxon>Gongylonema</taxon>
    </lineage>
</organism>
<dbReference type="SUPFAM" id="SSF63829">
    <property type="entry name" value="Calcium-dependent phosphotriesterase"/>
    <property type="match status" value="1"/>
</dbReference>
<evidence type="ECO:0000313" key="2">
    <source>
        <dbReference type="Proteomes" id="UP000271098"/>
    </source>
</evidence>
<dbReference type="OrthoDB" id="5858732at2759"/>
<sequence>MLTCDAARNRILLFVVDNSGALVNEYDLSKAYRLYEYIRNPASAVVDSLGNLLVLDYATGRLWALVSSARGARRLKEIVLPTPLGAQEALGIVAHVASAVLSLGRLSGLLPNLQIFCAGIDIFPWN</sequence>
<evidence type="ECO:0000313" key="1">
    <source>
        <dbReference type="EMBL" id="VDK48333.1"/>
    </source>
</evidence>
<dbReference type="EMBL" id="UYRT01009931">
    <property type="protein sequence ID" value="VDK48333.1"/>
    <property type="molecule type" value="Genomic_DNA"/>
</dbReference>
<dbReference type="AlphaFoldDB" id="A0A3P6QZS3"/>
<protein>
    <recommendedName>
        <fullName evidence="3">Bee-milk protein</fullName>
    </recommendedName>
</protein>
<reference evidence="1 2" key="1">
    <citation type="submission" date="2018-11" db="EMBL/GenBank/DDBJ databases">
        <authorList>
            <consortium name="Pathogen Informatics"/>
        </authorList>
    </citation>
    <scope>NUCLEOTIDE SEQUENCE [LARGE SCALE GENOMIC DNA]</scope>
</reference>
<evidence type="ECO:0008006" key="3">
    <source>
        <dbReference type="Google" id="ProtNLM"/>
    </source>
</evidence>
<name>A0A3P6QZS3_9BILA</name>
<gene>
    <name evidence="1" type="ORF">GPUH_LOCUS4959</name>
</gene>
<accession>A0A3P6QZS3</accession>
<proteinExistence type="predicted"/>